<evidence type="ECO:0000313" key="2">
    <source>
        <dbReference type="EMBL" id="ORJ20452.1"/>
    </source>
</evidence>
<dbReference type="Pfam" id="PF04266">
    <property type="entry name" value="ASCH"/>
    <property type="match status" value="1"/>
</dbReference>
<organism evidence="2 3">
    <name type="scientific">Rouxiella silvae</name>
    <dbReference type="NCBI Taxonomy" id="1646373"/>
    <lineage>
        <taxon>Bacteria</taxon>
        <taxon>Pseudomonadati</taxon>
        <taxon>Pseudomonadota</taxon>
        <taxon>Gammaproteobacteria</taxon>
        <taxon>Enterobacterales</taxon>
        <taxon>Yersiniaceae</taxon>
        <taxon>Rouxiella</taxon>
    </lineage>
</organism>
<dbReference type="SMART" id="SM01022">
    <property type="entry name" value="ASCH"/>
    <property type="match status" value="1"/>
</dbReference>
<feature type="domain" description="ASCH" evidence="1">
    <location>
        <begin position="18"/>
        <end position="135"/>
    </location>
</feature>
<dbReference type="SUPFAM" id="SSF88697">
    <property type="entry name" value="PUA domain-like"/>
    <property type="match status" value="1"/>
</dbReference>
<comment type="caution">
    <text evidence="2">The sequence shown here is derived from an EMBL/GenBank/DDBJ whole genome shotgun (WGS) entry which is preliminary data.</text>
</comment>
<dbReference type="RefSeq" id="WP_055778739.1">
    <property type="nucleotide sequence ID" value="NZ_CBCSCF010000010.1"/>
</dbReference>
<proteinExistence type="predicted"/>
<reference evidence="2 3" key="1">
    <citation type="journal article" date="2017" name="Int. J. Syst. Evol. Microbiol.">
        <title>Rouxiella badensis sp. nov. and Rouxiella silvae sp. nov. isolated from peat bog soil in Germany and emendation of the genus description.</title>
        <authorList>
            <person name="Le Fleche-Mateos A."/>
            <person name="Kugler J.H."/>
            <person name="Hansen S.H."/>
            <person name="Syldatk C."/>
            <person name="Hausmann R."/>
            <person name="Lomprez F."/>
            <person name="Vandenbogaert M."/>
            <person name="Manuguerra J.C."/>
            <person name="Grimont P.A."/>
        </authorList>
    </citation>
    <scope>NUCLEOTIDE SEQUENCE [LARGE SCALE GENOMIC DNA]</scope>
    <source>
        <strain evidence="2 3">213</strain>
    </source>
</reference>
<dbReference type="InterPro" id="IPR015947">
    <property type="entry name" value="PUA-like_sf"/>
</dbReference>
<evidence type="ECO:0000259" key="1">
    <source>
        <dbReference type="SMART" id="SM01022"/>
    </source>
</evidence>
<sequence length="137" mass="15533">MKNTMAILKQKYPDALVWQFGDTPEMANELSNLVIKGIKTAGCGSLTALKSEETPPTMGCYNIILNGEQKPVCVIRTIAMRLIRFCDVTEDIAKKEGEGDLSLQYWRTGHQEFFERAGTYTYDMELVVEEFELIDIL</sequence>
<keyword evidence="3" id="KW-1185">Reference proteome</keyword>
<accession>A0ABX3TZL0</accession>
<dbReference type="InterPro" id="IPR009326">
    <property type="entry name" value="DUF984"/>
</dbReference>
<dbReference type="Proteomes" id="UP000192722">
    <property type="component" value="Unassembled WGS sequence"/>
</dbReference>
<dbReference type="CDD" id="cd06553">
    <property type="entry name" value="ASCH_Ef3133_like"/>
    <property type="match status" value="1"/>
</dbReference>
<protein>
    <submittedName>
        <fullName evidence="2">ASCH domain-containing protein</fullName>
    </submittedName>
</protein>
<gene>
    <name evidence="2" type="ORF">BS639_14740</name>
</gene>
<dbReference type="Gene3D" id="3.10.400.10">
    <property type="entry name" value="Sulfate adenylyltransferase"/>
    <property type="match status" value="1"/>
</dbReference>
<dbReference type="InterPro" id="IPR007374">
    <property type="entry name" value="ASCH_domain"/>
</dbReference>
<dbReference type="PIRSF" id="PIRSF021320">
    <property type="entry name" value="DUF984"/>
    <property type="match status" value="1"/>
</dbReference>
<dbReference type="EMBL" id="MRWD01000035">
    <property type="protein sequence ID" value="ORJ20452.1"/>
    <property type="molecule type" value="Genomic_DNA"/>
</dbReference>
<dbReference type="PANTHER" id="PTHR39203:SF1">
    <property type="entry name" value="CYTOPLASMIC PROTEIN"/>
    <property type="match status" value="1"/>
</dbReference>
<name>A0ABX3TZL0_9GAMM</name>
<evidence type="ECO:0000313" key="3">
    <source>
        <dbReference type="Proteomes" id="UP000192722"/>
    </source>
</evidence>
<dbReference type="PANTHER" id="PTHR39203">
    <property type="entry name" value="CYTOPLASMIC PROTEIN-RELATED"/>
    <property type="match status" value="1"/>
</dbReference>